<feature type="region of interest" description="Disordered" evidence="1">
    <location>
        <begin position="351"/>
        <end position="400"/>
    </location>
</feature>
<dbReference type="InterPro" id="IPR006626">
    <property type="entry name" value="PbH1"/>
</dbReference>
<dbReference type="AlphaFoldDB" id="A0A1Y5Y3F3"/>
<feature type="domain" description="PKD" evidence="2">
    <location>
        <begin position="495"/>
        <end position="572"/>
    </location>
</feature>
<dbReference type="InterPro" id="IPR022409">
    <property type="entry name" value="PKD/Chitinase_dom"/>
</dbReference>
<dbReference type="InterPro" id="IPR013783">
    <property type="entry name" value="Ig-like_fold"/>
</dbReference>
<dbReference type="CDD" id="cd00146">
    <property type="entry name" value="PKD"/>
    <property type="match status" value="1"/>
</dbReference>
<dbReference type="InterPro" id="IPR015943">
    <property type="entry name" value="WD40/YVTN_repeat-like_dom_sf"/>
</dbReference>
<gene>
    <name evidence="3" type="ORF">SAMN05661093_08886</name>
</gene>
<dbReference type="InterPro" id="IPR011044">
    <property type="entry name" value="Quino_amine_DH_bsu"/>
</dbReference>
<reference evidence="3 4" key="1">
    <citation type="submission" date="2017-04" db="EMBL/GenBank/DDBJ databases">
        <authorList>
            <person name="Afonso C.L."/>
            <person name="Miller P.J."/>
            <person name="Scott M.A."/>
            <person name="Spackman E."/>
            <person name="Goraichik I."/>
            <person name="Dimitrov K.M."/>
            <person name="Suarez D.L."/>
            <person name="Swayne D.E."/>
        </authorList>
    </citation>
    <scope>NUCLEOTIDE SEQUENCE [LARGE SCALE GENOMIC DNA]</scope>
    <source>
        <strain evidence="3 4">DSM 43828</strain>
    </source>
</reference>
<dbReference type="SMART" id="SM00089">
    <property type="entry name" value="PKD"/>
    <property type="match status" value="2"/>
</dbReference>
<evidence type="ECO:0000259" key="2">
    <source>
        <dbReference type="PROSITE" id="PS50093"/>
    </source>
</evidence>
<dbReference type="Pfam" id="PF13229">
    <property type="entry name" value="Beta_helix"/>
    <property type="match status" value="1"/>
</dbReference>
<dbReference type="GO" id="GO:0005975">
    <property type="term" value="P:carbohydrate metabolic process"/>
    <property type="evidence" value="ECO:0007669"/>
    <property type="project" value="UniProtKB-ARBA"/>
</dbReference>
<dbReference type="EMBL" id="FWXV01000011">
    <property type="protein sequence ID" value="SMD25021.1"/>
    <property type="molecule type" value="Genomic_DNA"/>
</dbReference>
<dbReference type="Pfam" id="PF00801">
    <property type="entry name" value="PKD"/>
    <property type="match status" value="1"/>
</dbReference>
<dbReference type="Gene3D" id="2.60.40.10">
    <property type="entry name" value="Immunoglobulins"/>
    <property type="match status" value="2"/>
</dbReference>
<proteinExistence type="predicted"/>
<evidence type="ECO:0000313" key="4">
    <source>
        <dbReference type="Proteomes" id="UP000192674"/>
    </source>
</evidence>
<dbReference type="InterPro" id="IPR011050">
    <property type="entry name" value="Pectin_lyase_fold/virulence"/>
</dbReference>
<dbReference type="Gene3D" id="2.130.10.10">
    <property type="entry name" value="YVTN repeat-like/Quinoprotein amine dehydrogenase"/>
    <property type="match status" value="1"/>
</dbReference>
<keyword evidence="4" id="KW-1185">Reference proteome</keyword>
<dbReference type="InterPro" id="IPR000601">
    <property type="entry name" value="PKD_dom"/>
</dbReference>
<name>A0A1Y5Y3F3_KIBAR</name>
<dbReference type="Proteomes" id="UP000192674">
    <property type="component" value="Unassembled WGS sequence"/>
</dbReference>
<dbReference type="Gene3D" id="2.160.20.10">
    <property type="entry name" value="Single-stranded right-handed beta-helix, Pectin lyase-like"/>
    <property type="match status" value="1"/>
</dbReference>
<dbReference type="InterPro" id="IPR035986">
    <property type="entry name" value="PKD_dom_sf"/>
</dbReference>
<protein>
    <submittedName>
        <fullName evidence="3">PKD repeat-containing protein</fullName>
    </submittedName>
</protein>
<dbReference type="SUPFAM" id="SSF50969">
    <property type="entry name" value="YVTN repeat-like/Quinoprotein amine dehydrogenase"/>
    <property type="match status" value="1"/>
</dbReference>
<evidence type="ECO:0000313" key="3">
    <source>
        <dbReference type="EMBL" id="SMD25021.1"/>
    </source>
</evidence>
<sequence length="949" mass="98698">MIKAKRWAAAVAAVTCLAGVVVLGMDKAHHAPQVRLHGGAAWLASSKVGQLTLLDGASAEVAARVPVAPPGVPIRASQVGSTGYAHNLVDGSVVRVDGATLQPSAPTLSTARLFATPQALYALDSDRGLVTPHDPVTLTPLGAPHSLTANGDNSIVDGNGRLWTLDPRTGDLTWFSLNTQHSRTGAGTALAVADGRPVTLDLTRRRAELLDPETGSVDESMPVGVRSDDTVAVAGSPGKRRILISVASRGLLLVCEFGASCKNPAPLGAGKADLGAAVEVGDHAIVPDYSTGRVWIVNLESMRVVVQRQLFDHPVRFELLTRDGVVFYNDPDSAEAGILDLNGNLRAVSKYNPVKPESGPAQVAVDSRDTSRRQPPSAGRPRSGPPGAVPPVLGPGVTEPAPVGAPMADIVIKPRNRGLVGEEFELAVVARSPIGLATAQWTFGDGTSATGLVVRHQWDRAGEFQVNVATTLTIGLPAPVATATVVIEPADAPPRIAGISVDPEAPRVGEVVRFSAEVTGRSPDRWEWAVQGEPASSAPEFRHTFAAPGTYTVSLAVTAGAMRVQQSRQVTVAPEPPPVGCGDVLVASAVLKSDLVCPQEIGLTIAADNVTLDLGGHSITTGNPTENSAGIKVAGPAVVRNTTIKNGSVRDFTSGIALSNVAGVKISHVGLSASQPIGSLYKGVAIRAANAQGVSISDASIGGHAAFTFQDSSEVTISDSKVEDRAAAGGKCLNRSSCTILRSTVMLHSVDCANAAHDVSSAIHIEGGVLGVWNIGDICRSVIVRNNTMTPARITADRALEFAGNTVSHKHNWPKRNDMEIFAENATSSLIADNTFSEMQVGLTVHGPTGGVMRNAFFGNHIIGLKALHGRSMLISENTFVANGPYYKGSPMHHGGLIYTADRNDQVSISNNRARDNTGYGIYAENAGGDGNTTFGDEKGCVGVVCVPP</sequence>
<accession>A0A1Y5Y3F3</accession>
<dbReference type="SUPFAM" id="SSF51126">
    <property type="entry name" value="Pectin lyase-like"/>
    <property type="match status" value="1"/>
</dbReference>
<dbReference type="SMART" id="SM00710">
    <property type="entry name" value="PbH1"/>
    <property type="match status" value="4"/>
</dbReference>
<evidence type="ECO:0000256" key="1">
    <source>
        <dbReference type="SAM" id="MobiDB-lite"/>
    </source>
</evidence>
<dbReference type="PROSITE" id="PS50093">
    <property type="entry name" value="PKD"/>
    <property type="match status" value="2"/>
</dbReference>
<dbReference type="SUPFAM" id="SSF49299">
    <property type="entry name" value="PKD domain"/>
    <property type="match status" value="2"/>
</dbReference>
<dbReference type="InterPro" id="IPR039448">
    <property type="entry name" value="Beta_helix"/>
</dbReference>
<dbReference type="Pfam" id="PF18911">
    <property type="entry name" value="PKD_4"/>
    <property type="match status" value="1"/>
</dbReference>
<organism evidence="3 4">
    <name type="scientific">Kibdelosporangium aridum</name>
    <dbReference type="NCBI Taxonomy" id="2030"/>
    <lineage>
        <taxon>Bacteria</taxon>
        <taxon>Bacillati</taxon>
        <taxon>Actinomycetota</taxon>
        <taxon>Actinomycetes</taxon>
        <taxon>Pseudonocardiales</taxon>
        <taxon>Pseudonocardiaceae</taxon>
        <taxon>Kibdelosporangium</taxon>
    </lineage>
</organism>
<dbReference type="InterPro" id="IPR012334">
    <property type="entry name" value="Pectin_lyas_fold"/>
</dbReference>
<feature type="domain" description="PKD" evidence="2">
    <location>
        <begin position="432"/>
        <end position="486"/>
    </location>
</feature>
<dbReference type="OrthoDB" id="3202743at2"/>
<dbReference type="RefSeq" id="WP_084433256.1">
    <property type="nucleotide sequence ID" value="NZ_FWXV01000011.1"/>
</dbReference>
<feature type="compositionally biased region" description="Pro residues" evidence="1">
    <location>
        <begin position="383"/>
        <end position="393"/>
    </location>
</feature>